<gene>
    <name evidence="1" type="ORF">BECKLPF1236A_GA0070988_103892</name>
</gene>
<dbReference type="InterPro" id="IPR036397">
    <property type="entry name" value="RNaseH_sf"/>
</dbReference>
<accession>A0A450X362</accession>
<dbReference type="InterPro" id="IPR012337">
    <property type="entry name" value="RNaseH-like_sf"/>
</dbReference>
<dbReference type="SUPFAM" id="SSF53098">
    <property type="entry name" value="Ribonuclease H-like"/>
    <property type="match status" value="1"/>
</dbReference>
<sequence length="120" mass="13843">MKEEKRKIIKKKIGELAHVDAHYLPQGIVKGYEHQRLFLVAVLDDCSRLCFAEVVTNLRALSVMFGVLKCLNYLVNNYGVKFKELMTDNGPEFGRKSTNQTKKAQHPFERMLILGNFLRT</sequence>
<dbReference type="EMBL" id="CAADFM010000389">
    <property type="protein sequence ID" value="VFK23742.1"/>
    <property type="molecule type" value="Genomic_DNA"/>
</dbReference>
<evidence type="ECO:0000313" key="1">
    <source>
        <dbReference type="EMBL" id="VFK23742.1"/>
    </source>
</evidence>
<protein>
    <submittedName>
        <fullName evidence="1">Integrase core domain-containing protein</fullName>
    </submittedName>
</protein>
<organism evidence="1">
    <name type="scientific">Candidatus Kentrum sp. LPFa</name>
    <dbReference type="NCBI Taxonomy" id="2126335"/>
    <lineage>
        <taxon>Bacteria</taxon>
        <taxon>Pseudomonadati</taxon>
        <taxon>Pseudomonadota</taxon>
        <taxon>Gammaproteobacteria</taxon>
        <taxon>Candidatus Kentrum</taxon>
    </lineage>
</organism>
<dbReference type="Gene3D" id="3.30.420.10">
    <property type="entry name" value="Ribonuclease H-like superfamily/Ribonuclease H"/>
    <property type="match status" value="1"/>
</dbReference>
<dbReference type="GO" id="GO:0003676">
    <property type="term" value="F:nucleic acid binding"/>
    <property type="evidence" value="ECO:0007669"/>
    <property type="project" value="InterPro"/>
</dbReference>
<reference evidence="1" key="1">
    <citation type="submission" date="2019-02" db="EMBL/GenBank/DDBJ databases">
        <authorList>
            <person name="Gruber-Vodicka R. H."/>
            <person name="Seah K. B. B."/>
        </authorList>
    </citation>
    <scope>NUCLEOTIDE SEQUENCE</scope>
    <source>
        <strain evidence="1">BECK_S312</strain>
    </source>
</reference>
<proteinExistence type="predicted"/>
<dbReference type="AlphaFoldDB" id="A0A450X362"/>
<name>A0A450X362_9GAMM</name>